<dbReference type="RefSeq" id="WP_260723995.1">
    <property type="nucleotide sequence ID" value="NZ_BAAABS010000018.1"/>
</dbReference>
<reference evidence="1" key="1">
    <citation type="submission" date="2021-04" db="EMBL/GenBank/DDBJ databases">
        <title>Biosynthetic gene clusters of Dactylosporangioum roseum.</title>
        <authorList>
            <person name="Hartkoorn R.C."/>
            <person name="Beaudoing E."/>
            <person name="Hot D."/>
            <person name="Moureu S."/>
        </authorList>
    </citation>
    <scope>NUCLEOTIDE SEQUENCE</scope>
    <source>
        <strain evidence="1">NRRL B-16295</strain>
    </source>
</reference>
<sequence length="106" mass="11270">MSGRFGSERDGYREIVARMCMGEVGAVFGLEVSWFGRFNADLSRLMEFARLADTLLIDVDGVYDLANVNDPILLGLGGAVTASGQTAWTASGVVDRSPLGGGREPL</sequence>
<evidence type="ECO:0008006" key="3">
    <source>
        <dbReference type="Google" id="ProtNLM"/>
    </source>
</evidence>
<protein>
    <recommendedName>
        <fullName evidence="3">Resolvase/invertase-type recombinase catalytic domain-containing protein</fullName>
    </recommendedName>
</protein>
<dbReference type="InterPro" id="IPR036162">
    <property type="entry name" value="Resolvase-like_N_sf"/>
</dbReference>
<evidence type="ECO:0000313" key="2">
    <source>
        <dbReference type="Proteomes" id="UP001058271"/>
    </source>
</evidence>
<evidence type="ECO:0000313" key="1">
    <source>
        <dbReference type="EMBL" id="UWZ34667.1"/>
    </source>
</evidence>
<keyword evidence="2" id="KW-1185">Reference proteome</keyword>
<proteinExistence type="predicted"/>
<organism evidence="1 2">
    <name type="scientific">Dactylosporangium roseum</name>
    <dbReference type="NCBI Taxonomy" id="47989"/>
    <lineage>
        <taxon>Bacteria</taxon>
        <taxon>Bacillati</taxon>
        <taxon>Actinomycetota</taxon>
        <taxon>Actinomycetes</taxon>
        <taxon>Micromonosporales</taxon>
        <taxon>Micromonosporaceae</taxon>
        <taxon>Dactylosporangium</taxon>
    </lineage>
</organism>
<accession>A0ABY5YYS4</accession>
<name>A0ABY5YYS4_9ACTN</name>
<dbReference type="Proteomes" id="UP001058271">
    <property type="component" value="Chromosome"/>
</dbReference>
<dbReference type="EMBL" id="CP073721">
    <property type="protein sequence ID" value="UWZ34667.1"/>
    <property type="molecule type" value="Genomic_DNA"/>
</dbReference>
<dbReference type="SUPFAM" id="SSF53041">
    <property type="entry name" value="Resolvase-like"/>
    <property type="match status" value="1"/>
</dbReference>
<gene>
    <name evidence="1" type="ORF">Drose_26050</name>
</gene>